<feature type="compositionally biased region" description="Basic and acidic residues" evidence="1">
    <location>
        <begin position="23"/>
        <end position="32"/>
    </location>
</feature>
<evidence type="ECO:0000313" key="2">
    <source>
        <dbReference type="EMBL" id="PWS33724.1"/>
    </source>
</evidence>
<proteinExistence type="predicted"/>
<dbReference type="Proteomes" id="UP000245391">
    <property type="component" value="Unassembled WGS sequence"/>
</dbReference>
<evidence type="ECO:0000313" key="3">
    <source>
        <dbReference type="Proteomes" id="UP000245391"/>
    </source>
</evidence>
<feature type="region of interest" description="Disordered" evidence="1">
    <location>
        <begin position="1"/>
        <end position="72"/>
    </location>
</feature>
<sequence length="72" mass="7845">MENKEQFEKTKLNVTDAEGTKNLQDDSNKSEATDGPVSSKEGKDEKDLGDLSEQIKGSDADADQNVGKENNE</sequence>
<feature type="compositionally biased region" description="Basic and acidic residues" evidence="1">
    <location>
        <begin position="1"/>
        <end position="11"/>
    </location>
</feature>
<keyword evidence="3" id="KW-1185">Reference proteome</keyword>
<dbReference type="OrthoDB" id="9895009at2"/>
<organism evidence="2 3">
    <name type="scientific">Pedobacter paludis</name>
    <dbReference type="NCBI Taxonomy" id="2203212"/>
    <lineage>
        <taxon>Bacteria</taxon>
        <taxon>Pseudomonadati</taxon>
        <taxon>Bacteroidota</taxon>
        <taxon>Sphingobacteriia</taxon>
        <taxon>Sphingobacteriales</taxon>
        <taxon>Sphingobacteriaceae</taxon>
        <taxon>Pedobacter</taxon>
    </lineage>
</organism>
<evidence type="ECO:0000256" key="1">
    <source>
        <dbReference type="SAM" id="MobiDB-lite"/>
    </source>
</evidence>
<name>A0A317F3L0_9SPHI</name>
<comment type="caution">
    <text evidence="2">The sequence shown here is derived from an EMBL/GenBank/DDBJ whole genome shotgun (WGS) entry which is preliminary data.</text>
</comment>
<dbReference type="EMBL" id="QGNY01000001">
    <property type="protein sequence ID" value="PWS33724.1"/>
    <property type="molecule type" value="Genomic_DNA"/>
</dbReference>
<reference evidence="3" key="1">
    <citation type="submission" date="2018-05" db="EMBL/GenBank/DDBJ databases">
        <title>Pedobacter paludis sp. nov., isolated from wetland soil.</title>
        <authorList>
            <person name="Zhang Y."/>
        </authorList>
    </citation>
    <scope>NUCLEOTIDE SEQUENCE [LARGE SCALE GENOMIC DNA]</scope>
    <source>
        <strain evidence="3">R-8</strain>
    </source>
</reference>
<dbReference type="AlphaFoldDB" id="A0A317F3L0"/>
<accession>A0A317F3L0</accession>
<gene>
    <name evidence="2" type="ORF">DF947_03695</name>
</gene>
<feature type="compositionally biased region" description="Basic and acidic residues" evidence="1">
    <location>
        <begin position="40"/>
        <end position="49"/>
    </location>
</feature>
<protein>
    <submittedName>
        <fullName evidence="2">Uncharacterized protein</fullName>
    </submittedName>
</protein>
<dbReference type="RefSeq" id="WP_109928305.1">
    <property type="nucleotide sequence ID" value="NZ_QGNY01000001.1"/>
</dbReference>